<evidence type="ECO:0000313" key="2">
    <source>
        <dbReference type="Proteomes" id="UP001589773"/>
    </source>
</evidence>
<organism evidence="1 2">
    <name type="scientific">Massilia consociata</name>
    <dbReference type="NCBI Taxonomy" id="760117"/>
    <lineage>
        <taxon>Bacteria</taxon>
        <taxon>Pseudomonadati</taxon>
        <taxon>Pseudomonadota</taxon>
        <taxon>Betaproteobacteria</taxon>
        <taxon>Burkholderiales</taxon>
        <taxon>Oxalobacteraceae</taxon>
        <taxon>Telluria group</taxon>
        <taxon>Massilia</taxon>
    </lineage>
</organism>
<name>A0ABV6FL54_9BURK</name>
<sequence>MKSSFRDSTPSLKMMEEFLGWKYWSFALLLMILSTACVRNNNASIELSGLNYTNVGIAAFSVDGYEGHSIFPNGGGGKFVCCVTILRKWRVGTKVTVRWVEDAVVLGPWKERVVEVPEYTKQDIGVFAVHFYPDGTVKVLVTAKMEGHPDYPYPRPN</sequence>
<dbReference type="EMBL" id="JBHLWP010000020">
    <property type="protein sequence ID" value="MFC0254246.1"/>
    <property type="molecule type" value="Genomic_DNA"/>
</dbReference>
<keyword evidence="2" id="KW-1185">Reference proteome</keyword>
<protein>
    <submittedName>
        <fullName evidence="1">DUF3304 domain-containing protein</fullName>
    </submittedName>
</protein>
<dbReference type="Proteomes" id="UP001589773">
    <property type="component" value="Unassembled WGS sequence"/>
</dbReference>
<comment type="caution">
    <text evidence="1">The sequence shown here is derived from an EMBL/GenBank/DDBJ whole genome shotgun (WGS) entry which is preliminary data.</text>
</comment>
<gene>
    <name evidence="1" type="ORF">ACFFJK_20335</name>
</gene>
<reference evidence="1 2" key="1">
    <citation type="submission" date="2024-09" db="EMBL/GenBank/DDBJ databases">
        <authorList>
            <person name="Sun Q."/>
            <person name="Mori K."/>
        </authorList>
    </citation>
    <scope>NUCLEOTIDE SEQUENCE [LARGE SCALE GENOMIC DNA]</scope>
    <source>
        <strain evidence="1 2">CCM 7792</strain>
    </source>
</reference>
<accession>A0ABV6FL54</accession>
<dbReference type="InterPro" id="IPR021733">
    <property type="entry name" value="DUF3304"/>
</dbReference>
<evidence type="ECO:0000313" key="1">
    <source>
        <dbReference type="EMBL" id="MFC0254246.1"/>
    </source>
</evidence>
<proteinExistence type="predicted"/>
<dbReference type="Pfam" id="PF11745">
    <property type="entry name" value="DUF3304"/>
    <property type="match status" value="1"/>
</dbReference>